<keyword evidence="14" id="KW-1185">Reference proteome</keyword>
<comment type="subcellular location">
    <subcellularLocation>
        <location evidence="1">Cell membrane</location>
        <topology evidence="1">Multi-pass membrane protein</topology>
    </subcellularLocation>
</comment>
<dbReference type="RefSeq" id="WP_183365187.1">
    <property type="nucleotide sequence ID" value="NZ_JACIEZ010000002.1"/>
</dbReference>
<dbReference type="PROSITE" id="PS50885">
    <property type="entry name" value="HAMP"/>
    <property type="match status" value="2"/>
</dbReference>
<evidence type="ECO:0000256" key="4">
    <source>
        <dbReference type="ARBA" id="ARBA00022692"/>
    </source>
</evidence>
<keyword evidence="5 10" id="KW-1133">Transmembrane helix</keyword>
<feature type="coiled-coil region" evidence="9">
    <location>
        <begin position="360"/>
        <end position="397"/>
    </location>
</feature>
<dbReference type="Pfam" id="PF00015">
    <property type="entry name" value="MCPsignal"/>
    <property type="match status" value="1"/>
</dbReference>
<dbReference type="SMART" id="SM00283">
    <property type="entry name" value="MA"/>
    <property type="match status" value="1"/>
</dbReference>
<evidence type="ECO:0000256" key="2">
    <source>
        <dbReference type="ARBA" id="ARBA00022475"/>
    </source>
</evidence>
<dbReference type="EMBL" id="JACIEZ010000002">
    <property type="protein sequence ID" value="MBB4063964.1"/>
    <property type="molecule type" value="Genomic_DNA"/>
</dbReference>
<keyword evidence="9" id="KW-0175">Coiled coil</keyword>
<dbReference type="SUPFAM" id="SSF158472">
    <property type="entry name" value="HAMP domain-like"/>
    <property type="match status" value="1"/>
</dbReference>
<reference evidence="13 14" key="1">
    <citation type="submission" date="2020-08" db="EMBL/GenBank/DDBJ databases">
        <title>Genomic Encyclopedia of Type Strains, Phase IV (KMG-IV): sequencing the most valuable type-strain genomes for metagenomic binning, comparative biology and taxonomic classification.</title>
        <authorList>
            <person name="Goeker M."/>
        </authorList>
    </citation>
    <scope>NUCLEOTIDE SEQUENCE [LARGE SCALE GENOMIC DNA]</scope>
    <source>
        <strain evidence="13 14">DSM 29853</strain>
    </source>
</reference>
<dbReference type="InterPro" id="IPR033480">
    <property type="entry name" value="sCache_2"/>
</dbReference>
<keyword evidence="8" id="KW-0807">Transducer</keyword>
<dbReference type="PROSITE" id="PS50111">
    <property type="entry name" value="CHEMOTAXIS_TRANSDUC_2"/>
    <property type="match status" value="1"/>
</dbReference>
<comment type="similarity">
    <text evidence="7">Belongs to the methyl-accepting chemotaxis (MCP) protein family.</text>
</comment>
<evidence type="ECO:0000256" key="3">
    <source>
        <dbReference type="ARBA" id="ARBA00022500"/>
    </source>
</evidence>
<evidence type="ECO:0000256" key="10">
    <source>
        <dbReference type="SAM" id="Phobius"/>
    </source>
</evidence>
<dbReference type="InterPro" id="IPR051310">
    <property type="entry name" value="MCP_chemotaxis"/>
</dbReference>
<keyword evidence="2" id="KW-1003">Cell membrane</keyword>
<dbReference type="SUPFAM" id="SSF58104">
    <property type="entry name" value="Methyl-accepting chemotaxis protein (MCP) signaling domain"/>
    <property type="match status" value="1"/>
</dbReference>
<dbReference type="GO" id="GO:0006935">
    <property type="term" value="P:chemotaxis"/>
    <property type="evidence" value="ECO:0007669"/>
    <property type="project" value="UniProtKB-KW"/>
</dbReference>
<keyword evidence="4 10" id="KW-0812">Transmembrane</keyword>
<dbReference type="SMART" id="SM01049">
    <property type="entry name" value="Cache_2"/>
    <property type="match status" value="1"/>
</dbReference>
<evidence type="ECO:0000256" key="7">
    <source>
        <dbReference type="ARBA" id="ARBA00029447"/>
    </source>
</evidence>
<dbReference type="AlphaFoldDB" id="A0A7W6J3A8"/>
<dbReference type="InterPro" id="IPR004089">
    <property type="entry name" value="MCPsignal_dom"/>
</dbReference>
<dbReference type="CDD" id="cd06225">
    <property type="entry name" value="HAMP"/>
    <property type="match status" value="1"/>
</dbReference>
<feature type="transmembrane region" description="Helical" evidence="10">
    <location>
        <begin position="6"/>
        <end position="30"/>
    </location>
</feature>
<proteinExistence type="inferred from homology"/>
<dbReference type="GO" id="GO:0007165">
    <property type="term" value="P:signal transduction"/>
    <property type="evidence" value="ECO:0007669"/>
    <property type="project" value="UniProtKB-KW"/>
</dbReference>
<organism evidence="13 14">
    <name type="scientific">Gellertiella hungarica</name>
    <dbReference type="NCBI Taxonomy" id="1572859"/>
    <lineage>
        <taxon>Bacteria</taxon>
        <taxon>Pseudomonadati</taxon>
        <taxon>Pseudomonadota</taxon>
        <taxon>Alphaproteobacteria</taxon>
        <taxon>Hyphomicrobiales</taxon>
        <taxon>Rhizobiaceae</taxon>
        <taxon>Gellertiella</taxon>
    </lineage>
</organism>
<feature type="coiled-coil region" evidence="9">
    <location>
        <begin position="258"/>
        <end position="293"/>
    </location>
</feature>
<dbReference type="Pfam" id="PF00672">
    <property type="entry name" value="HAMP"/>
    <property type="match status" value="1"/>
</dbReference>
<evidence type="ECO:0000259" key="12">
    <source>
        <dbReference type="PROSITE" id="PS50885"/>
    </source>
</evidence>
<feature type="domain" description="HAMP" evidence="12">
    <location>
        <begin position="291"/>
        <end position="343"/>
    </location>
</feature>
<comment type="caution">
    <text evidence="13">The sequence shown here is derived from an EMBL/GenBank/DDBJ whole genome shotgun (WGS) entry which is preliminary data.</text>
</comment>
<feature type="domain" description="HAMP" evidence="12">
    <location>
        <begin position="209"/>
        <end position="262"/>
    </location>
</feature>
<dbReference type="PANTHER" id="PTHR43531:SF11">
    <property type="entry name" value="METHYL-ACCEPTING CHEMOTAXIS PROTEIN 3"/>
    <property type="match status" value="1"/>
</dbReference>
<dbReference type="Pfam" id="PF17200">
    <property type="entry name" value="sCache_2"/>
    <property type="match status" value="1"/>
</dbReference>
<gene>
    <name evidence="13" type="ORF">GGR23_001141</name>
</gene>
<protein>
    <submittedName>
        <fullName evidence="13">Methyl-accepting chemotaxis protein</fullName>
    </submittedName>
</protein>
<dbReference type="Gene3D" id="3.30.450.20">
    <property type="entry name" value="PAS domain"/>
    <property type="match status" value="1"/>
</dbReference>
<dbReference type="InterPro" id="IPR003660">
    <property type="entry name" value="HAMP_dom"/>
</dbReference>
<dbReference type="CDD" id="cd11386">
    <property type="entry name" value="MCP_signal"/>
    <property type="match status" value="1"/>
</dbReference>
<sequence length="623" mass="69035">MTFLKISARLYGLIGFSLLAMGAALVFAFYESHAQILAEREAVLKAVDDSALSVLSFYEEQERSGAISRDTAQKEALAQLSRLRYGENGYVWVNDMNRVMLMHPFKPELNGKDLSDMKDPDGLAIFVEFVKVARQGGGYLEYAWPKPGVETPVAKLSYVTAFQPWGWVIGNGVYIDDLEARFWSGNRQVLAIAGAAALLLTLGAVSIIRSVTGPLRRLGSVMHEIAEENFSADVTEVSRRDEIGDMARQLVLLRDSVNDRVQKRLRQAEAQRLEIERQQRAVDEERLQRAESLQVVIDQLGAGLDRLSVCDIRETIDSPFEGEFERLRANFNVSMAMFQKVLEEVLQKTRTFDGNCRDLSQQADQLAARTEQQAASLEETAAAVEEINANLRSAAERTETTRQHTAVMRREVKESADVVRRAVTAMERIEQASAKISSITGVIDEIAFQTNLLALNAGIEAARAGEAGRGFAVVAQEVRELAQRSAMAAREISDLIQQSNVEVHDGVGLVRETGSALEKFEMKVVQIASDVEAIAVASAEQSTGLMEVSQSINQMDQITQKNAAMVEETTAATHDLAAQAKLLAELVNTFKLNRRNRQRDPNAPVYTDEMREQIRRGQLRVAA</sequence>
<dbReference type="Gene3D" id="1.10.287.950">
    <property type="entry name" value="Methyl-accepting chemotaxis protein"/>
    <property type="match status" value="1"/>
</dbReference>
<dbReference type="Proteomes" id="UP000528286">
    <property type="component" value="Unassembled WGS sequence"/>
</dbReference>
<dbReference type="Gene3D" id="6.10.340.10">
    <property type="match status" value="1"/>
</dbReference>
<accession>A0A7W6J3A8</accession>
<evidence type="ECO:0000256" key="1">
    <source>
        <dbReference type="ARBA" id="ARBA00004651"/>
    </source>
</evidence>
<evidence type="ECO:0000259" key="11">
    <source>
        <dbReference type="PROSITE" id="PS50111"/>
    </source>
</evidence>
<evidence type="ECO:0000256" key="5">
    <source>
        <dbReference type="ARBA" id="ARBA00022989"/>
    </source>
</evidence>
<dbReference type="SMART" id="SM00304">
    <property type="entry name" value="HAMP"/>
    <property type="match status" value="2"/>
</dbReference>
<evidence type="ECO:0000313" key="14">
    <source>
        <dbReference type="Proteomes" id="UP000528286"/>
    </source>
</evidence>
<evidence type="ECO:0000313" key="13">
    <source>
        <dbReference type="EMBL" id="MBB4063964.1"/>
    </source>
</evidence>
<evidence type="ECO:0000256" key="8">
    <source>
        <dbReference type="PROSITE-ProRule" id="PRU00284"/>
    </source>
</evidence>
<feature type="transmembrane region" description="Helical" evidence="10">
    <location>
        <begin position="189"/>
        <end position="208"/>
    </location>
</feature>
<evidence type="ECO:0000256" key="9">
    <source>
        <dbReference type="SAM" id="Coils"/>
    </source>
</evidence>
<feature type="domain" description="Methyl-accepting transducer" evidence="11">
    <location>
        <begin position="348"/>
        <end position="577"/>
    </location>
</feature>
<name>A0A7W6J3A8_9HYPH</name>
<dbReference type="PANTHER" id="PTHR43531">
    <property type="entry name" value="PROTEIN ICFG"/>
    <property type="match status" value="1"/>
</dbReference>
<keyword evidence="3" id="KW-0145">Chemotaxis</keyword>
<keyword evidence="6 10" id="KW-0472">Membrane</keyword>
<evidence type="ECO:0000256" key="6">
    <source>
        <dbReference type="ARBA" id="ARBA00023136"/>
    </source>
</evidence>
<dbReference type="GO" id="GO:0005886">
    <property type="term" value="C:plasma membrane"/>
    <property type="evidence" value="ECO:0007669"/>
    <property type="project" value="UniProtKB-SubCell"/>
</dbReference>